<evidence type="ECO:0000313" key="3">
    <source>
        <dbReference type="Proteomes" id="UP000092460"/>
    </source>
</evidence>
<dbReference type="AlphaFoldDB" id="A0A1B0B6L2"/>
<organism evidence="2 3">
    <name type="scientific">Glossina palpalis gambiensis</name>
    <dbReference type="NCBI Taxonomy" id="67801"/>
    <lineage>
        <taxon>Eukaryota</taxon>
        <taxon>Metazoa</taxon>
        <taxon>Ecdysozoa</taxon>
        <taxon>Arthropoda</taxon>
        <taxon>Hexapoda</taxon>
        <taxon>Insecta</taxon>
        <taxon>Pterygota</taxon>
        <taxon>Neoptera</taxon>
        <taxon>Endopterygota</taxon>
        <taxon>Diptera</taxon>
        <taxon>Brachycera</taxon>
        <taxon>Muscomorpha</taxon>
        <taxon>Hippoboscoidea</taxon>
        <taxon>Glossinidae</taxon>
        <taxon>Glossina</taxon>
    </lineage>
</organism>
<dbReference type="VEuPathDB" id="VectorBase:GPPI020550"/>
<evidence type="ECO:0000256" key="1">
    <source>
        <dbReference type="SAM" id="Phobius"/>
    </source>
</evidence>
<keyword evidence="1" id="KW-0472">Membrane</keyword>
<dbReference type="EMBL" id="JXJN01009153">
    <property type="status" value="NOT_ANNOTATED_CDS"/>
    <property type="molecule type" value="Genomic_DNA"/>
</dbReference>
<keyword evidence="1" id="KW-0812">Transmembrane</keyword>
<evidence type="ECO:0000313" key="2">
    <source>
        <dbReference type="EnsemblMetazoa" id="GPPI020550-PA"/>
    </source>
</evidence>
<feature type="transmembrane region" description="Helical" evidence="1">
    <location>
        <begin position="14"/>
        <end position="36"/>
    </location>
</feature>
<accession>A0A1B0B6L2</accession>
<reference evidence="3" key="1">
    <citation type="submission" date="2015-01" db="EMBL/GenBank/DDBJ databases">
        <authorList>
            <person name="Aksoy S."/>
            <person name="Warren W."/>
            <person name="Wilson R.K."/>
        </authorList>
    </citation>
    <scope>NUCLEOTIDE SEQUENCE [LARGE SCALE GENOMIC DNA]</scope>
    <source>
        <strain evidence="3">IAEA</strain>
    </source>
</reference>
<keyword evidence="1" id="KW-1133">Transmembrane helix</keyword>
<name>A0A1B0B6L2_9MUSC</name>
<protein>
    <submittedName>
        <fullName evidence="2">Uncharacterized protein</fullName>
    </submittedName>
</protein>
<sequence>MQTSFKMWFKFKNVVHTIIIDTLHLLFLTILLGYPFNVNVYNTQAMDYYSSMFNATAAPTAALKITATSFKTTAVASPQLIKGARAGQAVHNADNLFLLRTQQEFLKETTTTNLTTHHLPDDNDLKFVGTAARDTDAMKTHAFIE</sequence>
<keyword evidence="3" id="KW-1185">Reference proteome</keyword>
<proteinExistence type="predicted"/>
<reference evidence="2" key="2">
    <citation type="submission" date="2020-05" db="UniProtKB">
        <authorList>
            <consortium name="EnsemblMetazoa"/>
        </authorList>
    </citation>
    <scope>IDENTIFICATION</scope>
    <source>
        <strain evidence="2">IAEA</strain>
    </source>
</reference>
<dbReference type="EnsemblMetazoa" id="GPPI020550-RA">
    <property type="protein sequence ID" value="GPPI020550-PA"/>
    <property type="gene ID" value="GPPI020550"/>
</dbReference>
<dbReference type="Proteomes" id="UP000092460">
    <property type="component" value="Unassembled WGS sequence"/>
</dbReference>